<keyword evidence="2" id="KW-1185">Reference proteome</keyword>
<protein>
    <submittedName>
        <fullName evidence="1">Uncharacterized protein</fullName>
    </submittedName>
</protein>
<name>A0A1Y3AVC1_EURMA</name>
<dbReference type="PANTHER" id="PTHR11063">
    <property type="entry name" value="GLUTAMATE SEMIALDEHYDE DEHYDROGENASE"/>
    <property type="match status" value="1"/>
</dbReference>
<feature type="non-terminal residue" evidence="1">
    <location>
        <position position="79"/>
    </location>
</feature>
<dbReference type="SUPFAM" id="SSF53720">
    <property type="entry name" value="ALDH-like"/>
    <property type="match status" value="1"/>
</dbReference>
<dbReference type="GO" id="GO:0005739">
    <property type="term" value="C:mitochondrion"/>
    <property type="evidence" value="ECO:0007669"/>
    <property type="project" value="TreeGrafter"/>
</dbReference>
<gene>
    <name evidence="1" type="ORF">BLA29_014011</name>
</gene>
<evidence type="ECO:0000313" key="2">
    <source>
        <dbReference type="Proteomes" id="UP000194236"/>
    </source>
</evidence>
<dbReference type="PANTHER" id="PTHR11063:SF8">
    <property type="entry name" value="DELTA-1-PYRROLINE-5-CARBOXYLATE SYNTHASE"/>
    <property type="match status" value="1"/>
</dbReference>
<dbReference type="AlphaFoldDB" id="A0A1Y3AVC1"/>
<dbReference type="Proteomes" id="UP000194236">
    <property type="component" value="Unassembled WGS sequence"/>
</dbReference>
<accession>A0A1Y3AVC1</accession>
<dbReference type="EMBL" id="MUJZ01058510">
    <property type="protein sequence ID" value="OTF71957.1"/>
    <property type="molecule type" value="Genomic_DNA"/>
</dbReference>
<sequence length="79" mass="8880">RQSSRLLQKLTGLERGEIIHKLANLLEERSKLILESNERDLIKARASDLAKSLLDRLALNESKLKSLSIGLRQIADSSD</sequence>
<dbReference type="Gene3D" id="3.40.605.10">
    <property type="entry name" value="Aldehyde Dehydrogenase, Chain A, domain 1"/>
    <property type="match status" value="1"/>
</dbReference>
<dbReference type="InterPro" id="IPR016162">
    <property type="entry name" value="Ald_DH_N"/>
</dbReference>
<organism evidence="1 2">
    <name type="scientific">Euroglyphus maynei</name>
    <name type="common">Mayne's house dust mite</name>
    <dbReference type="NCBI Taxonomy" id="6958"/>
    <lineage>
        <taxon>Eukaryota</taxon>
        <taxon>Metazoa</taxon>
        <taxon>Ecdysozoa</taxon>
        <taxon>Arthropoda</taxon>
        <taxon>Chelicerata</taxon>
        <taxon>Arachnida</taxon>
        <taxon>Acari</taxon>
        <taxon>Acariformes</taxon>
        <taxon>Sarcoptiformes</taxon>
        <taxon>Astigmata</taxon>
        <taxon>Psoroptidia</taxon>
        <taxon>Analgoidea</taxon>
        <taxon>Pyroglyphidae</taxon>
        <taxon>Pyroglyphinae</taxon>
        <taxon>Euroglyphus</taxon>
    </lineage>
</organism>
<comment type="caution">
    <text evidence="1">The sequence shown here is derived from an EMBL/GenBank/DDBJ whole genome shotgun (WGS) entry which is preliminary data.</text>
</comment>
<proteinExistence type="predicted"/>
<dbReference type="InterPro" id="IPR016161">
    <property type="entry name" value="Ald_DH/histidinol_DH"/>
</dbReference>
<dbReference type="OrthoDB" id="1934954at2759"/>
<dbReference type="GO" id="GO:0004350">
    <property type="term" value="F:glutamate-5-semialdehyde dehydrogenase activity"/>
    <property type="evidence" value="ECO:0007669"/>
    <property type="project" value="TreeGrafter"/>
</dbReference>
<reference evidence="1 2" key="1">
    <citation type="submission" date="2017-03" db="EMBL/GenBank/DDBJ databases">
        <title>Genome Survey of Euroglyphus maynei.</title>
        <authorList>
            <person name="Arlian L.G."/>
            <person name="Morgan M.S."/>
            <person name="Rider S.D."/>
        </authorList>
    </citation>
    <scope>NUCLEOTIDE SEQUENCE [LARGE SCALE GENOMIC DNA]</scope>
    <source>
        <strain evidence="1">Arlian Lab</strain>
        <tissue evidence="1">Whole body</tissue>
    </source>
</reference>
<feature type="non-terminal residue" evidence="1">
    <location>
        <position position="1"/>
    </location>
</feature>
<evidence type="ECO:0000313" key="1">
    <source>
        <dbReference type="EMBL" id="OTF71957.1"/>
    </source>
</evidence>